<keyword evidence="3" id="KW-1185">Reference proteome</keyword>
<evidence type="ECO:0000313" key="3">
    <source>
        <dbReference type="Proteomes" id="UP000738349"/>
    </source>
</evidence>
<evidence type="ECO:0000313" key="2">
    <source>
        <dbReference type="EMBL" id="KAH7166569.1"/>
    </source>
</evidence>
<comment type="caution">
    <text evidence="2">The sequence shown here is derived from an EMBL/GenBank/DDBJ whole genome shotgun (WGS) entry which is preliminary data.</text>
</comment>
<evidence type="ECO:0000259" key="1">
    <source>
        <dbReference type="Pfam" id="PF23584"/>
    </source>
</evidence>
<sequence>MGLSVVDCLYHQERRDESPFPVDLQVTLIFPRPNETFYPVYPFPVVFAISGAAALWPYGFNFGWLLESPPSDGGRSSMEFSSLTPGGYTSGSLNSAAEPYYYISGSEVFVNSSASDWTLGWTVSIPQECYPLGDYGNYQKSGSMNFSTSLNGVLPNMTGEVVEAARIRFLDHMKTPKDIQGTASSKKCLVVDKETLTADFNDVDTGSKLEAAVTSTMIDFASCPSNAAWPDTTNLTDGVSCKKMYPSFEDNDSSGVKTPFPIVWAFWGVLLVGQFVI</sequence>
<protein>
    <recommendedName>
        <fullName evidence="1">DUF7136 domain-containing protein</fullName>
    </recommendedName>
</protein>
<gene>
    <name evidence="2" type="ORF">EDB81DRAFT_639778</name>
</gene>
<accession>A0A9P9JKU2</accession>
<dbReference type="InterPro" id="IPR055560">
    <property type="entry name" value="DUF7136"/>
</dbReference>
<dbReference type="EMBL" id="JAGMUV010000003">
    <property type="protein sequence ID" value="KAH7166569.1"/>
    <property type="molecule type" value="Genomic_DNA"/>
</dbReference>
<dbReference type="OrthoDB" id="4490227at2759"/>
<reference evidence="2" key="1">
    <citation type="journal article" date="2021" name="Nat. Commun.">
        <title>Genetic determinants of endophytism in the Arabidopsis root mycobiome.</title>
        <authorList>
            <person name="Mesny F."/>
            <person name="Miyauchi S."/>
            <person name="Thiergart T."/>
            <person name="Pickel B."/>
            <person name="Atanasova L."/>
            <person name="Karlsson M."/>
            <person name="Huettel B."/>
            <person name="Barry K.W."/>
            <person name="Haridas S."/>
            <person name="Chen C."/>
            <person name="Bauer D."/>
            <person name="Andreopoulos W."/>
            <person name="Pangilinan J."/>
            <person name="LaButti K."/>
            <person name="Riley R."/>
            <person name="Lipzen A."/>
            <person name="Clum A."/>
            <person name="Drula E."/>
            <person name="Henrissat B."/>
            <person name="Kohler A."/>
            <person name="Grigoriev I.V."/>
            <person name="Martin F.M."/>
            <person name="Hacquard S."/>
        </authorList>
    </citation>
    <scope>NUCLEOTIDE SEQUENCE</scope>
    <source>
        <strain evidence="2">MPI-CAGE-AT-0147</strain>
    </source>
</reference>
<name>A0A9P9JKU2_9HYPO</name>
<dbReference type="Proteomes" id="UP000738349">
    <property type="component" value="Unassembled WGS sequence"/>
</dbReference>
<dbReference type="Pfam" id="PF23584">
    <property type="entry name" value="DUF7136"/>
    <property type="match status" value="1"/>
</dbReference>
<dbReference type="AlphaFoldDB" id="A0A9P9JKU2"/>
<proteinExistence type="predicted"/>
<organism evidence="2 3">
    <name type="scientific">Dactylonectria macrodidyma</name>
    <dbReference type="NCBI Taxonomy" id="307937"/>
    <lineage>
        <taxon>Eukaryota</taxon>
        <taxon>Fungi</taxon>
        <taxon>Dikarya</taxon>
        <taxon>Ascomycota</taxon>
        <taxon>Pezizomycotina</taxon>
        <taxon>Sordariomycetes</taxon>
        <taxon>Hypocreomycetidae</taxon>
        <taxon>Hypocreales</taxon>
        <taxon>Nectriaceae</taxon>
        <taxon>Dactylonectria</taxon>
    </lineage>
</organism>
<feature type="domain" description="DUF7136" evidence="1">
    <location>
        <begin position="21"/>
        <end position="227"/>
    </location>
</feature>